<protein>
    <recommendedName>
        <fullName evidence="3">Spore protease GPR related protein</fullName>
    </recommendedName>
</protein>
<dbReference type="Proteomes" id="UP000426444">
    <property type="component" value="Chromosome"/>
</dbReference>
<dbReference type="NCBIfam" id="TIGR02841">
    <property type="entry name" value="spore_YyaC"/>
    <property type="match status" value="1"/>
</dbReference>
<dbReference type="SUPFAM" id="SSF53163">
    <property type="entry name" value="HybD-like"/>
    <property type="match status" value="1"/>
</dbReference>
<name>A0A6I6DEX7_9FIRM</name>
<dbReference type="Pfam" id="PF06866">
    <property type="entry name" value="DUF1256"/>
    <property type="match status" value="1"/>
</dbReference>
<organism evidence="1 2">
    <name type="scientific">Candidatus Syntrophocurvum alkaliphilum</name>
    <dbReference type="NCBI Taxonomy" id="2293317"/>
    <lineage>
        <taxon>Bacteria</taxon>
        <taxon>Bacillati</taxon>
        <taxon>Bacillota</taxon>
        <taxon>Clostridia</taxon>
        <taxon>Eubacteriales</taxon>
        <taxon>Syntrophomonadaceae</taxon>
        <taxon>Candidatus Syntrophocurvum</taxon>
    </lineage>
</organism>
<dbReference type="KEGG" id="salq:SYNTR_0959"/>
<proteinExistence type="predicted"/>
<dbReference type="InterPro" id="IPR023430">
    <property type="entry name" value="Pept_HybD-like_dom_sf"/>
</dbReference>
<evidence type="ECO:0008006" key="3">
    <source>
        <dbReference type="Google" id="ProtNLM"/>
    </source>
</evidence>
<evidence type="ECO:0000313" key="2">
    <source>
        <dbReference type="Proteomes" id="UP000426444"/>
    </source>
</evidence>
<dbReference type="InterPro" id="IPR009665">
    <property type="entry name" value="YyaC"/>
</dbReference>
<evidence type="ECO:0000313" key="1">
    <source>
        <dbReference type="EMBL" id="QGT99552.1"/>
    </source>
</evidence>
<dbReference type="RefSeq" id="WP_156203433.1">
    <property type="nucleotide sequence ID" value="NZ_CP046457.1"/>
</dbReference>
<dbReference type="OrthoDB" id="9815953at2"/>
<accession>A0A6I6DEX7</accession>
<dbReference type="EMBL" id="CP046457">
    <property type="protein sequence ID" value="QGT99552.1"/>
    <property type="molecule type" value="Genomic_DNA"/>
</dbReference>
<dbReference type="AlphaFoldDB" id="A0A6I6DEX7"/>
<keyword evidence="2" id="KW-1185">Reference proteome</keyword>
<sequence>MYIAKAHYKDNNAIDELTVAFNSLINKTEMEPVFICIGTDRHLLDCFGPLVGTMISYDFSQLHVYGTLDHPIHAGNIREELEKIRSLHKNNLEIAIDASVGGSEEIGVIQIREGSLFPGRALAKRLPTVGDIAITGTVAERVISKTQKKPYSNGSLTNVYHMANVIYHVVEQCDIVNV</sequence>
<gene>
    <name evidence="1" type="ORF">SYNTR_0959</name>
</gene>
<reference evidence="2" key="1">
    <citation type="journal article" date="2019" name="Microbiology">
        <title>Complete Genome Sequence of an Uncultured Bacterium of the Candidate Phylum Bipolaricaulota.</title>
        <authorList>
            <person name="Kadnikov V.V."/>
            <person name="Mardanov A.V."/>
            <person name="Beletsky A.V."/>
            <person name="Frank Y.A."/>
            <person name="Karnachuk O.V."/>
            <person name="Ravin N.V."/>
        </authorList>
    </citation>
    <scope>NUCLEOTIDE SEQUENCE [LARGE SCALE GENOMIC DNA]</scope>
</reference>